<dbReference type="EMBL" id="CAJOBC010147506">
    <property type="protein sequence ID" value="CAF4664734.1"/>
    <property type="molecule type" value="Genomic_DNA"/>
</dbReference>
<evidence type="ECO:0000313" key="1">
    <source>
        <dbReference type="EMBL" id="CAF4664734.1"/>
    </source>
</evidence>
<feature type="non-terminal residue" evidence="1">
    <location>
        <position position="1"/>
    </location>
</feature>
<evidence type="ECO:0000313" key="2">
    <source>
        <dbReference type="Proteomes" id="UP000681722"/>
    </source>
</evidence>
<organism evidence="1 2">
    <name type="scientific">Didymodactylos carnosus</name>
    <dbReference type="NCBI Taxonomy" id="1234261"/>
    <lineage>
        <taxon>Eukaryota</taxon>
        <taxon>Metazoa</taxon>
        <taxon>Spiralia</taxon>
        <taxon>Gnathifera</taxon>
        <taxon>Rotifera</taxon>
        <taxon>Eurotatoria</taxon>
        <taxon>Bdelloidea</taxon>
        <taxon>Philodinida</taxon>
        <taxon>Philodinidae</taxon>
        <taxon>Didymodactylos</taxon>
    </lineage>
</organism>
<dbReference type="AlphaFoldDB" id="A0A8S3AAC3"/>
<name>A0A8S3AAC3_9BILA</name>
<dbReference type="Proteomes" id="UP000681722">
    <property type="component" value="Unassembled WGS sequence"/>
</dbReference>
<dbReference type="OrthoDB" id="10063418at2759"/>
<gene>
    <name evidence="1" type="ORF">SRO942_LOCUS50725</name>
</gene>
<comment type="caution">
    <text evidence="1">The sequence shown here is derived from an EMBL/GenBank/DDBJ whole genome shotgun (WGS) entry which is preliminary data.</text>
</comment>
<proteinExistence type="predicted"/>
<sequence>TGRQLATRMKEYQKDIRKNTLTSAVAQHANSKSHSFDFDKAEKLAHESDWRKRTIKESLYTQFTYGKSINDTKYKLKVFG</sequence>
<reference evidence="1" key="1">
    <citation type="submission" date="2021-02" db="EMBL/GenBank/DDBJ databases">
        <authorList>
            <person name="Nowell W R."/>
        </authorList>
    </citation>
    <scope>NUCLEOTIDE SEQUENCE</scope>
</reference>
<protein>
    <submittedName>
        <fullName evidence="1">Uncharacterized protein</fullName>
    </submittedName>
</protein>
<accession>A0A8S3AAC3</accession>